<feature type="transmembrane region" description="Helical" evidence="1">
    <location>
        <begin position="132"/>
        <end position="151"/>
    </location>
</feature>
<feature type="domain" description="Major facilitator superfamily (MFS) profile" evidence="2">
    <location>
        <begin position="7"/>
        <end position="154"/>
    </location>
</feature>
<feature type="transmembrane region" description="Helical" evidence="1">
    <location>
        <begin position="74"/>
        <end position="91"/>
    </location>
</feature>
<dbReference type="GO" id="GO:0022857">
    <property type="term" value="F:transmembrane transporter activity"/>
    <property type="evidence" value="ECO:0007669"/>
    <property type="project" value="InterPro"/>
</dbReference>
<keyword evidence="1" id="KW-0472">Membrane</keyword>
<protein>
    <recommendedName>
        <fullName evidence="2">Major facilitator superfamily (MFS) profile domain-containing protein</fullName>
    </recommendedName>
</protein>
<feature type="transmembrane region" description="Helical" evidence="1">
    <location>
        <begin position="43"/>
        <end position="62"/>
    </location>
</feature>
<accession>A0A382USA5</accession>
<evidence type="ECO:0000313" key="3">
    <source>
        <dbReference type="EMBL" id="SVD36685.1"/>
    </source>
</evidence>
<dbReference type="InterPro" id="IPR036259">
    <property type="entry name" value="MFS_trans_sf"/>
</dbReference>
<dbReference type="AlphaFoldDB" id="A0A382USA5"/>
<sequence length="154" mass="16670">VYYGWVILAVGAIGGVMTSPGQTYAFSAFLSHFISDLGLSRTVVSTLYTVGTLAGSFVLPFVGRRFDRHGARAMITLVSLLLGLACIYMSFVRNAVMLGIGFFLLRQLGQGSLSLVSKNVINLWWVRKRGRVMGFVGVIGALLGGLFPYLINTL</sequence>
<reference evidence="3" key="1">
    <citation type="submission" date="2018-05" db="EMBL/GenBank/DDBJ databases">
        <authorList>
            <person name="Lanie J.A."/>
            <person name="Ng W.-L."/>
            <person name="Kazmierczak K.M."/>
            <person name="Andrzejewski T.M."/>
            <person name="Davidsen T.M."/>
            <person name="Wayne K.J."/>
            <person name="Tettelin H."/>
            <person name="Glass J.I."/>
            <person name="Rusch D."/>
            <person name="Podicherti R."/>
            <person name="Tsui H.-C.T."/>
            <person name="Winkler M.E."/>
        </authorList>
    </citation>
    <scope>NUCLEOTIDE SEQUENCE</scope>
</reference>
<dbReference type="SUPFAM" id="SSF103473">
    <property type="entry name" value="MFS general substrate transporter"/>
    <property type="match status" value="1"/>
</dbReference>
<proteinExistence type="predicted"/>
<organism evidence="3">
    <name type="scientific">marine metagenome</name>
    <dbReference type="NCBI Taxonomy" id="408172"/>
    <lineage>
        <taxon>unclassified sequences</taxon>
        <taxon>metagenomes</taxon>
        <taxon>ecological metagenomes</taxon>
    </lineage>
</organism>
<dbReference type="InterPro" id="IPR020846">
    <property type="entry name" value="MFS_dom"/>
</dbReference>
<evidence type="ECO:0000259" key="2">
    <source>
        <dbReference type="PROSITE" id="PS50850"/>
    </source>
</evidence>
<keyword evidence="1" id="KW-0812">Transmembrane</keyword>
<dbReference type="Gene3D" id="1.20.1250.20">
    <property type="entry name" value="MFS general substrate transporter like domains"/>
    <property type="match status" value="1"/>
</dbReference>
<name>A0A382USA5_9ZZZZ</name>
<evidence type="ECO:0000256" key="1">
    <source>
        <dbReference type="SAM" id="Phobius"/>
    </source>
</evidence>
<dbReference type="PROSITE" id="PS50850">
    <property type="entry name" value="MFS"/>
    <property type="match status" value="1"/>
</dbReference>
<keyword evidence="1" id="KW-1133">Transmembrane helix</keyword>
<dbReference type="Pfam" id="PF07690">
    <property type="entry name" value="MFS_1"/>
    <property type="match status" value="1"/>
</dbReference>
<feature type="non-terminal residue" evidence="3">
    <location>
        <position position="154"/>
    </location>
</feature>
<dbReference type="EMBL" id="UINC01146133">
    <property type="protein sequence ID" value="SVD36685.1"/>
    <property type="molecule type" value="Genomic_DNA"/>
</dbReference>
<feature type="non-terminal residue" evidence="3">
    <location>
        <position position="1"/>
    </location>
</feature>
<dbReference type="InterPro" id="IPR011701">
    <property type="entry name" value="MFS"/>
</dbReference>
<gene>
    <name evidence="3" type="ORF">METZ01_LOCUS389539</name>
</gene>